<organism evidence="8">
    <name type="scientific">Leucothrix mucor</name>
    <dbReference type="NCBI Taxonomy" id="45248"/>
    <lineage>
        <taxon>Bacteria</taxon>
        <taxon>Pseudomonadati</taxon>
        <taxon>Pseudomonadota</taxon>
        <taxon>Gammaproteobacteria</taxon>
        <taxon>Thiotrichales</taxon>
        <taxon>Thiotrichaceae</taxon>
        <taxon>Leucothrix</taxon>
    </lineage>
</organism>
<keyword evidence="2 5" id="KW-0808">Transferase</keyword>
<dbReference type="InterPro" id="IPR001045">
    <property type="entry name" value="Spermi_synthase"/>
</dbReference>
<comment type="subunit">
    <text evidence="5">Homodimer or homotetramer.</text>
</comment>
<feature type="transmembrane region" description="Helical" evidence="5">
    <location>
        <begin position="171"/>
        <end position="193"/>
    </location>
</feature>
<keyword evidence="5" id="KW-0812">Transmembrane</keyword>
<keyword evidence="5" id="KW-0472">Membrane</keyword>
<feature type="transmembrane region" description="Helical" evidence="5">
    <location>
        <begin position="112"/>
        <end position="134"/>
    </location>
</feature>
<feature type="domain" description="PABS" evidence="7">
    <location>
        <begin position="214"/>
        <end position="453"/>
    </location>
</feature>
<feature type="transmembrane region" description="Helical" evidence="5">
    <location>
        <begin position="146"/>
        <end position="165"/>
    </location>
</feature>
<evidence type="ECO:0000256" key="3">
    <source>
        <dbReference type="ARBA" id="ARBA00023066"/>
    </source>
</evidence>
<dbReference type="SUPFAM" id="SSF53335">
    <property type="entry name" value="S-adenosyl-L-methionine-dependent methyltransferases"/>
    <property type="match status" value="1"/>
</dbReference>
<dbReference type="EC" id="2.5.1.16" evidence="5"/>
<dbReference type="AlphaFoldDB" id="A0A7V2T4S9"/>
<accession>A0A7V2T4S9</accession>
<feature type="binding site" evidence="5">
    <location>
        <position position="322"/>
    </location>
    <ligand>
        <name>S-methyl-5'-thioadenosine</name>
        <dbReference type="ChEBI" id="CHEBI:17509"/>
    </ligand>
</feature>
<dbReference type="Proteomes" id="UP000885750">
    <property type="component" value="Unassembled WGS sequence"/>
</dbReference>
<evidence type="ECO:0000259" key="7">
    <source>
        <dbReference type="PROSITE" id="PS51006"/>
    </source>
</evidence>
<dbReference type="InterPro" id="IPR036259">
    <property type="entry name" value="MFS_trans_sf"/>
</dbReference>
<keyword evidence="3 5" id="KW-0745">Spermidine biosynthesis</keyword>
<feature type="binding site" evidence="5">
    <location>
        <position position="278"/>
    </location>
    <ligand>
        <name>spermidine</name>
        <dbReference type="ChEBI" id="CHEBI:57834"/>
    </ligand>
</feature>
<dbReference type="CDD" id="cd02440">
    <property type="entry name" value="AdoMet_MTases"/>
    <property type="match status" value="1"/>
</dbReference>
<evidence type="ECO:0000256" key="1">
    <source>
        <dbReference type="ARBA" id="ARBA00007867"/>
    </source>
</evidence>
<dbReference type="GO" id="GO:0004766">
    <property type="term" value="F:spermidine synthase activity"/>
    <property type="evidence" value="ECO:0007669"/>
    <property type="project" value="UniProtKB-UniRule"/>
</dbReference>
<sequence>MNTNYRKLSNKQTGILLISILIVALCGIAYELIISTVSSYLLGNSVYQFSLTIGFFMFAMGVGSYLSKLLSDDHIQNFISVEIAISLIGGVCSLLLFIAFPMVRALYDVTMYSLILMIGTLVGMEIPILTSILSQKQSTRDSIANVMSLDYIGALIGSVAFPLFLLPQLGLVRSSFAIGLINILTALTNIYFFRDYIKRIKLLTLISLSILALLIGFTIYGTMLTSYAERHLYFDQIIYQKQTAYQKIVVTKSETTNDQRLYIDGHIQFSSRDEYRYHESLVHPLLSIEGKKDNVLILGGGDGLAIREVLKHKDVKRIDLVDIDPEMTRLGKHLFQLAKLNQHSLDSEKVHIYNQDAFTFINQHGILYDRVIIDMPDPHNEAINKLYSREFYTMIIKRMSPDGYLVSQSSSPFFTHRTYWSIEATLNAVFNETLSYHVNIPSFGAWGFHLARKQAEFPQRFDFDIETRFLNTATMQAAMVFGKDTQKIDSPVNTIMEPKLYQLYIKDLKT</sequence>
<feature type="active site" description="Proton acceptor" evidence="5 6">
    <location>
        <position position="374"/>
    </location>
</feature>
<comment type="similarity">
    <text evidence="1 5">Belongs to the spermidine/spermine synthase family.</text>
</comment>
<dbReference type="Pfam" id="PF01564">
    <property type="entry name" value="Spermine_synth"/>
    <property type="match status" value="1"/>
</dbReference>
<dbReference type="NCBIfam" id="NF002956">
    <property type="entry name" value="PRK03612.1"/>
    <property type="match status" value="1"/>
</dbReference>
<gene>
    <name evidence="5" type="primary">speE</name>
    <name evidence="8" type="ORF">ENJ51_11830</name>
</gene>
<comment type="caution">
    <text evidence="8">The sequence shown here is derived from an EMBL/GenBank/DDBJ whole genome shotgun (WGS) entry which is preliminary data.</text>
</comment>
<dbReference type="GO" id="GO:0010487">
    <property type="term" value="F:thermospermine synthase activity"/>
    <property type="evidence" value="ECO:0007669"/>
    <property type="project" value="UniProtKB-ARBA"/>
</dbReference>
<dbReference type="Gene3D" id="3.40.50.150">
    <property type="entry name" value="Vaccinia Virus protein VP39"/>
    <property type="match status" value="1"/>
</dbReference>
<keyword evidence="5" id="KW-1133">Transmembrane helix</keyword>
<feature type="transmembrane region" description="Helical" evidence="5">
    <location>
        <begin position="205"/>
        <end position="228"/>
    </location>
</feature>
<evidence type="ECO:0000256" key="2">
    <source>
        <dbReference type="ARBA" id="ARBA00022679"/>
    </source>
</evidence>
<dbReference type="PANTHER" id="PTHR43317:SF1">
    <property type="entry name" value="THERMOSPERMINE SYNTHASE ACAULIS5"/>
    <property type="match status" value="1"/>
</dbReference>
<dbReference type="InterPro" id="IPR030374">
    <property type="entry name" value="PABS"/>
</dbReference>
<dbReference type="InterPro" id="IPR029063">
    <property type="entry name" value="SAM-dependent_MTases_sf"/>
</dbReference>
<protein>
    <recommendedName>
        <fullName evidence="5">Polyamine aminopropyltransferase</fullName>
    </recommendedName>
    <alternativeName>
        <fullName evidence="5">Putrescine aminopropyltransferase</fullName>
        <shortName evidence="5">PAPT</shortName>
    </alternativeName>
    <alternativeName>
        <fullName evidence="5">Spermidine synthase</fullName>
        <shortName evidence="5">SPDS</shortName>
        <shortName evidence="5">SPDSY</shortName>
        <ecNumber evidence="5">2.5.1.16</ecNumber>
    </alternativeName>
</protein>
<dbReference type="UniPathway" id="UPA00248">
    <property type="reaction ID" value="UER00314"/>
</dbReference>
<feature type="binding site" evidence="5">
    <location>
        <begin position="356"/>
        <end position="357"/>
    </location>
    <ligand>
        <name>S-methyl-5'-thioadenosine</name>
        <dbReference type="ChEBI" id="CHEBI:17509"/>
    </ligand>
</feature>
<evidence type="ECO:0000256" key="5">
    <source>
        <dbReference type="HAMAP-Rule" id="MF_00198"/>
    </source>
</evidence>
<dbReference type="GO" id="GO:0005886">
    <property type="term" value="C:plasma membrane"/>
    <property type="evidence" value="ECO:0007669"/>
    <property type="project" value="UniProtKB-SubCell"/>
</dbReference>
<feature type="binding site" evidence="5">
    <location>
        <position position="302"/>
    </location>
    <ligand>
        <name>spermidine</name>
        <dbReference type="ChEBI" id="CHEBI:57834"/>
    </ligand>
</feature>
<dbReference type="PANTHER" id="PTHR43317">
    <property type="entry name" value="THERMOSPERMINE SYNTHASE ACAULIS5"/>
    <property type="match status" value="1"/>
</dbReference>
<comment type="pathway">
    <text evidence="5">Amine and polyamine biosynthesis; spermidine biosynthesis; spermidine from putrescine: step 1/1.</text>
</comment>
<feature type="transmembrane region" description="Helical" evidence="5">
    <location>
        <begin position="46"/>
        <end position="66"/>
    </location>
</feature>
<dbReference type="FunFam" id="3.40.50.150:FF:000088">
    <property type="entry name" value="Polyamine aminopropyltransferase"/>
    <property type="match status" value="1"/>
</dbReference>
<dbReference type="GO" id="GO:0008295">
    <property type="term" value="P:spermidine biosynthetic process"/>
    <property type="evidence" value="ECO:0007669"/>
    <property type="project" value="UniProtKB-UniRule"/>
</dbReference>
<name>A0A7V2T4S9_LEUMU</name>
<reference evidence="8" key="1">
    <citation type="journal article" date="2020" name="mSystems">
        <title>Genome- and Community-Level Interaction Insights into Carbon Utilization and Element Cycling Functions of Hydrothermarchaeota in Hydrothermal Sediment.</title>
        <authorList>
            <person name="Zhou Z."/>
            <person name="Liu Y."/>
            <person name="Xu W."/>
            <person name="Pan J."/>
            <person name="Luo Z.H."/>
            <person name="Li M."/>
        </authorList>
    </citation>
    <scope>NUCLEOTIDE SEQUENCE [LARGE SCALE GENOMIC DNA]</scope>
    <source>
        <strain evidence="8">HyVt-493</strain>
    </source>
</reference>
<dbReference type="EMBL" id="DRMS01000447">
    <property type="protein sequence ID" value="HFC93489.1"/>
    <property type="molecule type" value="Genomic_DNA"/>
</dbReference>
<comment type="caution">
    <text evidence="5">Lacks conserved residue(s) required for the propagation of feature annotation.</text>
</comment>
<comment type="catalytic activity">
    <reaction evidence="5">
        <text>S-adenosyl 3-(methylsulfanyl)propylamine + putrescine = S-methyl-5'-thioadenosine + spermidine + H(+)</text>
        <dbReference type="Rhea" id="RHEA:12721"/>
        <dbReference type="ChEBI" id="CHEBI:15378"/>
        <dbReference type="ChEBI" id="CHEBI:17509"/>
        <dbReference type="ChEBI" id="CHEBI:57443"/>
        <dbReference type="ChEBI" id="CHEBI:57834"/>
        <dbReference type="ChEBI" id="CHEBI:326268"/>
        <dbReference type="EC" id="2.5.1.16"/>
    </reaction>
</comment>
<feature type="transmembrane region" description="Helical" evidence="5">
    <location>
        <begin position="12"/>
        <end position="34"/>
    </location>
</feature>
<comment type="subcellular location">
    <subcellularLocation>
        <location evidence="5">Cell membrane</location>
        <topology evidence="5">Multi-pass membrane protein</topology>
    </subcellularLocation>
</comment>
<keyword evidence="4 5" id="KW-0620">Polyamine biosynthesis</keyword>
<proteinExistence type="inferred from homology"/>
<dbReference type="SUPFAM" id="SSF103473">
    <property type="entry name" value="MFS general substrate transporter"/>
    <property type="match status" value="1"/>
</dbReference>
<evidence type="ECO:0000313" key="8">
    <source>
        <dbReference type="EMBL" id="HFC93489.1"/>
    </source>
</evidence>
<feature type="binding site" evidence="5">
    <location>
        <position position="246"/>
    </location>
    <ligand>
        <name>S-methyl-5'-thioadenosine</name>
        <dbReference type="ChEBI" id="CHEBI:17509"/>
    </ligand>
</feature>
<dbReference type="InterPro" id="IPR030373">
    <property type="entry name" value="PABS_CS"/>
</dbReference>
<dbReference type="PROSITE" id="PS51006">
    <property type="entry name" value="PABS_2"/>
    <property type="match status" value="1"/>
</dbReference>
<evidence type="ECO:0000256" key="6">
    <source>
        <dbReference type="PROSITE-ProRule" id="PRU00354"/>
    </source>
</evidence>
<dbReference type="HAMAP" id="MF_00198">
    <property type="entry name" value="Spermidine_synth"/>
    <property type="match status" value="1"/>
</dbReference>
<dbReference type="PROSITE" id="PS01330">
    <property type="entry name" value="PABS_1"/>
    <property type="match status" value="1"/>
</dbReference>
<comment type="function">
    <text evidence="5">Catalyzes the irreversible transfer of a propylamine group from the amino donor S-adenosylmethioninamine (decarboxy-AdoMet) to putrescine (1,4-diaminobutane) to yield spermidine.</text>
</comment>
<keyword evidence="5" id="KW-1003">Cell membrane</keyword>
<feature type="transmembrane region" description="Helical" evidence="5">
    <location>
        <begin position="78"/>
        <end position="100"/>
    </location>
</feature>
<evidence type="ECO:0000256" key="4">
    <source>
        <dbReference type="ARBA" id="ARBA00023115"/>
    </source>
</evidence>